<reference evidence="2" key="1">
    <citation type="submission" date="2020-02" db="EMBL/GenBank/DDBJ databases">
        <authorList>
            <person name="Meier V. D."/>
        </authorList>
    </citation>
    <scope>NUCLEOTIDE SEQUENCE</scope>
    <source>
        <strain evidence="2">AVDCRST_MAG05</strain>
    </source>
</reference>
<feature type="region of interest" description="Disordered" evidence="1">
    <location>
        <begin position="1"/>
        <end position="50"/>
    </location>
</feature>
<dbReference type="AlphaFoldDB" id="A0A6J4TQW4"/>
<organism evidence="2">
    <name type="scientific">uncultured Rubrobacteraceae bacterium</name>
    <dbReference type="NCBI Taxonomy" id="349277"/>
    <lineage>
        <taxon>Bacteria</taxon>
        <taxon>Bacillati</taxon>
        <taxon>Actinomycetota</taxon>
        <taxon>Rubrobacteria</taxon>
        <taxon>Rubrobacterales</taxon>
        <taxon>Rubrobacteraceae</taxon>
        <taxon>environmental samples</taxon>
    </lineage>
</organism>
<evidence type="ECO:0000313" key="2">
    <source>
        <dbReference type="EMBL" id="CAA9529699.1"/>
    </source>
</evidence>
<name>A0A6J4TQW4_9ACTN</name>
<protein>
    <submittedName>
        <fullName evidence="2">Uncharacterized protein</fullName>
    </submittedName>
</protein>
<feature type="compositionally biased region" description="Basic residues" evidence="1">
    <location>
        <begin position="40"/>
        <end position="50"/>
    </location>
</feature>
<dbReference type="EMBL" id="CADCVM010000469">
    <property type="protein sequence ID" value="CAA9529699.1"/>
    <property type="molecule type" value="Genomic_DNA"/>
</dbReference>
<accession>A0A6J4TQW4</accession>
<feature type="non-terminal residue" evidence="2">
    <location>
        <position position="1"/>
    </location>
</feature>
<evidence type="ECO:0000256" key="1">
    <source>
        <dbReference type="SAM" id="MobiDB-lite"/>
    </source>
</evidence>
<proteinExistence type="predicted"/>
<gene>
    <name evidence="2" type="ORF">AVDCRST_MAG05-4295</name>
</gene>
<feature type="non-terminal residue" evidence="2">
    <location>
        <position position="50"/>
    </location>
</feature>
<sequence length="50" mass="5211">GPGTGDVPGGLRVPGRHPRARRNDAGGARWQDRSPGRCAGKGHKNRPTGL</sequence>